<name>A0A7C3AM03_9BACT</name>
<accession>A0A7C3AM03</accession>
<feature type="transmembrane region" description="Helical" evidence="5">
    <location>
        <begin position="26"/>
        <end position="45"/>
    </location>
</feature>
<keyword evidence="2 5" id="KW-0812">Transmembrane</keyword>
<evidence type="ECO:0000256" key="5">
    <source>
        <dbReference type="SAM" id="Phobius"/>
    </source>
</evidence>
<evidence type="ECO:0000256" key="2">
    <source>
        <dbReference type="ARBA" id="ARBA00022692"/>
    </source>
</evidence>
<proteinExistence type="predicted"/>
<organism evidence="6">
    <name type="scientific">Thermorudis sp</name>
    <dbReference type="NCBI Taxonomy" id="1969470"/>
    <lineage>
        <taxon>Bacteria</taxon>
        <taxon>Pseudomonadati</taxon>
        <taxon>Thermomicrobiota</taxon>
        <taxon>Thermomicrobia</taxon>
        <taxon>Thermomicrobia incertae sedis</taxon>
        <taxon>Thermorudis</taxon>
    </lineage>
</organism>
<keyword evidence="3 5" id="KW-1133">Transmembrane helix</keyword>
<dbReference type="EMBL" id="DSID01000402">
    <property type="protein sequence ID" value="HEX70616.1"/>
    <property type="molecule type" value="Genomic_DNA"/>
</dbReference>
<sequence length="131" mass="14129">MDRDILAWLKVASAVAATIWRETPVLVQILCVVMLADIVTGMVAAGIERRLSSTVSLRGIARKSVVLLLVGVAYLIGGHTGLPIAEPVVGFYIMHEGLSVLENAARIGVPVPEALRQAFDRFGEKRDDQHA</sequence>
<evidence type="ECO:0000256" key="3">
    <source>
        <dbReference type="ARBA" id="ARBA00022989"/>
    </source>
</evidence>
<reference evidence="6" key="1">
    <citation type="journal article" date="2020" name="mSystems">
        <title>Genome- and Community-Level Interaction Insights into Carbon Utilization and Element Cycling Functions of Hydrothermarchaeota in Hydrothermal Sediment.</title>
        <authorList>
            <person name="Zhou Z."/>
            <person name="Liu Y."/>
            <person name="Xu W."/>
            <person name="Pan J."/>
            <person name="Luo Z.H."/>
            <person name="Li M."/>
        </authorList>
    </citation>
    <scope>NUCLEOTIDE SEQUENCE [LARGE SCALE GENOMIC DNA]</scope>
    <source>
        <strain evidence="6">SpSt-192</strain>
    </source>
</reference>
<evidence type="ECO:0000256" key="1">
    <source>
        <dbReference type="ARBA" id="ARBA00004141"/>
    </source>
</evidence>
<evidence type="ECO:0000256" key="4">
    <source>
        <dbReference type="ARBA" id="ARBA00023136"/>
    </source>
</evidence>
<dbReference type="Pfam" id="PF05105">
    <property type="entry name" value="Phage_holin_4_1"/>
    <property type="match status" value="1"/>
</dbReference>
<dbReference type="AlphaFoldDB" id="A0A7C3AM03"/>
<comment type="caution">
    <text evidence="6">The sequence shown here is derived from an EMBL/GenBank/DDBJ whole genome shotgun (WGS) entry which is preliminary data.</text>
</comment>
<feature type="transmembrane region" description="Helical" evidence="5">
    <location>
        <begin position="65"/>
        <end position="85"/>
    </location>
</feature>
<dbReference type="InterPro" id="IPR006480">
    <property type="entry name" value="Phage_holin_4_1"/>
</dbReference>
<evidence type="ECO:0000313" key="6">
    <source>
        <dbReference type="EMBL" id="HEX70616.1"/>
    </source>
</evidence>
<protein>
    <submittedName>
        <fullName evidence="6">Holin</fullName>
    </submittedName>
</protein>
<dbReference type="NCBIfam" id="TIGR01593">
    <property type="entry name" value="holin_tox_secr"/>
    <property type="match status" value="1"/>
</dbReference>
<keyword evidence="4 5" id="KW-0472">Membrane</keyword>
<comment type="subcellular location">
    <subcellularLocation>
        <location evidence="1">Membrane</location>
        <topology evidence="1">Multi-pass membrane protein</topology>
    </subcellularLocation>
</comment>
<gene>
    <name evidence="6" type="ORF">ENP13_05165</name>
</gene>
<dbReference type="GO" id="GO:0016020">
    <property type="term" value="C:membrane"/>
    <property type="evidence" value="ECO:0007669"/>
    <property type="project" value="UniProtKB-SubCell"/>
</dbReference>